<dbReference type="Gene3D" id="3.40.630.30">
    <property type="match status" value="1"/>
</dbReference>
<dbReference type="RefSeq" id="WP_109414004.1">
    <property type="nucleotide sequence ID" value="NZ_QEAS01000001.1"/>
</dbReference>
<comment type="caution">
    <text evidence="2">The sequence shown here is derived from an EMBL/GenBank/DDBJ whole genome shotgun (WGS) entry which is preliminary data.</text>
</comment>
<sequence length="231" mass="26409">MDKNEEHLLDNPIWNALASGNKDLSRGTGNAKYFRRDIAFFAGLKNNSEQDFRELHLLFREKEPAVLFLPETIKIPAEWTISVEKKLLQLTGENCKIPSYKEDDILPLGEQNIGEMLRLTSLTNPGPFLDRTIEFGNYEGIFDGENLVAMAGQRLQPGKYTEISAVCSHPDHVGKGYASRIIRSQIRKIKEEGRIPFLHVLPDNSPAYKLYEKLGFTVRKELWVYVIEKSQ</sequence>
<dbReference type="InterPro" id="IPR016181">
    <property type="entry name" value="Acyl_CoA_acyltransferase"/>
</dbReference>
<feature type="domain" description="N-acetyltransferase" evidence="1">
    <location>
        <begin position="103"/>
        <end position="231"/>
    </location>
</feature>
<dbReference type="SUPFAM" id="SSF55729">
    <property type="entry name" value="Acyl-CoA N-acyltransferases (Nat)"/>
    <property type="match status" value="1"/>
</dbReference>
<dbReference type="EMBL" id="QEAS01000001">
    <property type="protein sequence ID" value="PWG82585.1"/>
    <property type="molecule type" value="Genomic_DNA"/>
</dbReference>
<proteinExistence type="predicted"/>
<accession>A0A2U2PMF7</accession>
<dbReference type="InterPro" id="IPR013653">
    <property type="entry name" value="GCN5-like_dom"/>
</dbReference>
<evidence type="ECO:0000259" key="1">
    <source>
        <dbReference type="PROSITE" id="PS51186"/>
    </source>
</evidence>
<keyword evidence="3" id="KW-1185">Reference proteome</keyword>
<dbReference type="PROSITE" id="PS51186">
    <property type="entry name" value="GNAT"/>
    <property type="match status" value="1"/>
</dbReference>
<dbReference type="GO" id="GO:0016747">
    <property type="term" value="F:acyltransferase activity, transferring groups other than amino-acyl groups"/>
    <property type="evidence" value="ECO:0007669"/>
    <property type="project" value="InterPro"/>
</dbReference>
<dbReference type="Proteomes" id="UP000245647">
    <property type="component" value="Unassembled WGS sequence"/>
</dbReference>
<gene>
    <name evidence="2" type="ORF">DDR33_01615</name>
</gene>
<dbReference type="Pfam" id="PF08445">
    <property type="entry name" value="FR47"/>
    <property type="match status" value="1"/>
</dbReference>
<organism evidence="2 3">
    <name type="scientific">Pararcticibacter amylolyticus</name>
    <dbReference type="NCBI Taxonomy" id="2173175"/>
    <lineage>
        <taxon>Bacteria</taxon>
        <taxon>Pseudomonadati</taxon>
        <taxon>Bacteroidota</taxon>
        <taxon>Sphingobacteriia</taxon>
        <taxon>Sphingobacteriales</taxon>
        <taxon>Sphingobacteriaceae</taxon>
        <taxon>Pararcticibacter</taxon>
    </lineage>
</organism>
<dbReference type="AlphaFoldDB" id="A0A2U2PMF7"/>
<evidence type="ECO:0000313" key="3">
    <source>
        <dbReference type="Proteomes" id="UP000245647"/>
    </source>
</evidence>
<evidence type="ECO:0000313" key="2">
    <source>
        <dbReference type="EMBL" id="PWG82585.1"/>
    </source>
</evidence>
<dbReference type="CDD" id="cd04301">
    <property type="entry name" value="NAT_SF"/>
    <property type="match status" value="1"/>
</dbReference>
<protein>
    <submittedName>
        <fullName evidence="2">GNAT family N-acetyltransferase</fullName>
    </submittedName>
</protein>
<dbReference type="OrthoDB" id="9797456at2"/>
<name>A0A2U2PMF7_9SPHI</name>
<reference evidence="2 3" key="1">
    <citation type="submission" date="2018-04" db="EMBL/GenBank/DDBJ databases">
        <title>Pedobacter chongqingensis sp. nov., isolated from a rottenly hemp rope.</title>
        <authorList>
            <person name="Cai Y."/>
        </authorList>
    </citation>
    <scope>NUCLEOTIDE SEQUENCE [LARGE SCALE GENOMIC DNA]</scope>
    <source>
        <strain evidence="2 3">FJ4-8</strain>
    </source>
</reference>
<keyword evidence="2" id="KW-0808">Transferase</keyword>
<dbReference type="InterPro" id="IPR000182">
    <property type="entry name" value="GNAT_dom"/>
</dbReference>